<accession>D4CXS1</accession>
<dbReference type="EMBL" id="ACJY01000101">
    <property type="protein sequence ID" value="EFE85820.1"/>
    <property type="molecule type" value="Genomic_DNA"/>
</dbReference>
<dbReference type="STRING" id="546275.FUSPEROL_02178"/>
<evidence type="ECO:0000313" key="2">
    <source>
        <dbReference type="Proteomes" id="UP000003748"/>
    </source>
</evidence>
<evidence type="ECO:0000313" key="1">
    <source>
        <dbReference type="EMBL" id="EFE85820.1"/>
    </source>
</evidence>
<name>D4CXS1_9FUSO</name>
<protein>
    <submittedName>
        <fullName evidence="1">Uncharacterized protein</fullName>
    </submittedName>
</protein>
<dbReference type="RefSeq" id="WP_005975023.1">
    <property type="nucleotide sequence ID" value="NZ_GG665898.1"/>
</dbReference>
<sequence length="114" mass="13774">MSIIKNFKINEKNIIIREVKTEMKNEPYLCGYVEITKDNKYYDMDYNEIDFHSEILYGLEPTFSGIIPFGCFEKKYYIGFDCGESFMNLKEYNLENIEKVCRELYKFIYESEEK</sequence>
<dbReference type="HOGENOM" id="CLU_2117487_0_0_0"/>
<comment type="caution">
    <text evidence="1">The sequence shown here is derived from an EMBL/GenBank/DDBJ whole genome shotgun (WGS) entry which is preliminary data.</text>
</comment>
<dbReference type="AlphaFoldDB" id="D4CXS1"/>
<reference evidence="1 2" key="1">
    <citation type="submission" date="2010-02" db="EMBL/GenBank/DDBJ databases">
        <authorList>
            <person name="Weinstock G."/>
            <person name="Sodergren E."/>
            <person name="Clifton S."/>
            <person name="Fulton L."/>
            <person name="Fulton B."/>
            <person name="Courtney L."/>
            <person name="Fronick C."/>
            <person name="Harrison M."/>
            <person name="Strong C."/>
            <person name="Farmer C."/>
            <person name="Delahaunty K."/>
            <person name="Markovic C."/>
            <person name="Hall O."/>
            <person name="Minx P."/>
            <person name="Tomlinson C."/>
            <person name="Mitreva M."/>
            <person name="Nelson J."/>
            <person name="Hou S."/>
            <person name="Wollam A."/>
            <person name="Pepin K.H."/>
            <person name="Johnson M."/>
            <person name="Bhonagiri V."/>
            <person name="Zhang X."/>
            <person name="Suruliraj S."/>
            <person name="Warren W."/>
            <person name="Chinwalla A."/>
            <person name="Mardis E.R."/>
            <person name="Wilson R.K."/>
        </authorList>
    </citation>
    <scope>NUCLEOTIDE SEQUENCE [LARGE SCALE GENOMIC DNA]</scope>
    <source>
        <strain evidence="1 2">ATCC 33693</strain>
    </source>
</reference>
<organism evidence="1 2">
    <name type="scientific">Fusobacterium periodonticum ATCC 33693</name>
    <dbReference type="NCBI Taxonomy" id="546275"/>
    <lineage>
        <taxon>Bacteria</taxon>
        <taxon>Fusobacteriati</taxon>
        <taxon>Fusobacteriota</taxon>
        <taxon>Fusobacteriia</taxon>
        <taxon>Fusobacteriales</taxon>
        <taxon>Fusobacteriaceae</taxon>
        <taxon>Fusobacterium</taxon>
    </lineage>
</organism>
<gene>
    <name evidence="1" type="ORF">FUSPEROL_02178</name>
</gene>
<dbReference type="Proteomes" id="UP000003748">
    <property type="component" value="Unassembled WGS sequence"/>
</dbReference>
<proteinExistence type="predicted"/>
<dbReference type="GeneID" id="78420347"/>